<evidence type="ECO:0000256" key="4">
    <source>
        <dbReference type="PROSITE-ProRule" id="PRU00335"/>
    </source>
</evidence>
<sequence length="192" mass="21003">MPRWEPNAVGRLHDAAIELFTEQGYDQTTVAQIAERAGLTERTFFNHFANKRDVLFGRTSELHKQVVAREVAACPAGTPPLQAVLHGLQAAGDEVLEELRIPASRRREIIDATPELREREEAKRAALTATIAAALRERGLDGDAALLTAGIGLLIQQTAEQRWVQPSEKRPLRELLAEALSSLRTVLGTAAG</sequence>
<protein>
    <recommendedName>
        <fullName evidence="5">HTH tetR-type domain-containing protein</fullName>
    </recommendedName>
</protein>
<keyword evidence="1" id="KW-0805">Transcription regulation</keyword>
<evidence type="ECO:0000259" key="5">
    <source>
        <dbReference type="PROSITE" id="PS50977"/>
    </source>
</evidence>
<accession>A0A2J7YP80</accession>
<dbReference type="Proteomes" id="UP000236520">
    <property type="component" value="Unassembled WGS sequence"/>
</dbReference>
<dbReference type="Pfam" id="PF00440">
    <property type="entry name" value="TetR_N"/>
    <property type="match status" value="1"/>
</dbReference>
<evidence type="ECO:0000313" key="7">
    <source>
        <dbReference type="Proteomes" id="UP000236520"/>
    </source>
</evidence>
<dbReference type="SUPFAM" id="SSF46689">
    <property type="entry name" value="Homeodomain-like"/>
    <property type="match status" value="1"/>
</dbReference>
<dbReference type="InterPro" id="IPR009057">
    <property type="entry name" value="Homeodomain-like_sf"/>
</dbReference>
<dbReference type="InterPro" id="IPR023772">
    <property type="entry name" value="DNA-bd_HTH_TetR-type_CS"/>
</dbReference>
<dbReference type="PANTHER" id="PTHR30055:SF238">
    <property type="entry name" value="MYCOFACTOCIN BIOSYNTHESIS TRANSCRIPTIONAL REGULATOR MFTR-RELATED"/>
    <property type="match status" value="1"/>
</dbReference>
<organism evidence="6 7">
    <name type="scientific">Streptomyces malaysiensis</name>
    <dbReference type="NCBI Taxonomy" id="92644"/>
    <lineage>
        <taxon>Bacteria</taxon>
        <taxon>Bacillati</taxon>
        <taxon>Actinomycetota</taxon>
        <taxon>Actinomycetes</taxon>
        <taxon>Kitasatosporales</taxon>
        <taxon>Streptomycetaceae</taxon>
        <taxon>Streptomyces</taxon>
        <taxon>Streptomyces violaceusniger group</taxon>
    </lineage>
</organism>
<dbReference type="AlphaFoldDB" id="A0A2J7YP80"/>
<gene>
    <name evidence="6" type="ORF">SMF913_25296</name>
</gene>
<evidence type="ECO:0000256" key="1">
    <source>
        <dbReference type="ARBA" id="ARBA00023015"/>
    </source>
</evidence>
<evidence type="ECO:0000313" key="6">
    <source>
        <dbReference type="EMBL" id="PNG89831.1"/>
    </source>
</evidence>
<feature type="DNA-binding region" description="H-T-H motif" evidence="4">
    <location>
        <begin position="29"/>
        <end position="48"/>
    </location>
</feature>
<keyword evidence="3" id="KW-0804">Transcription</keyword>
<reference evidence="6 7" key="1">
    <citation type="submission" date="2015-09" db="EMBL/GenBank/DDBJ databases">
        <title>Genome sequence, genome mining and natural product profiling of a biocontrol bacterium Streptomyces malaysiensis F913.</title>
        <authorList>
            <person name="Xu Y."/>
            <person name="Wei J."/>
            <person name="Xie J."/>
            <person name="Li T."/>
            <person name="Zhou Z."/>
        </authorList>
    </citation>
    <scope>NUCLEOTIDE SEQUENCE [LARGE SCALE GENOMIC DNA]</scope>
    <source>
        <strain evidence="6 7">F913</strain>
    </source>
</reference>
<evidence type="ECO:0000256" key="2">
    <source>
        <dbReference type="ARBA" id="ARBA00023125"/>
    </source>
</evidence>
<dbReference type="InterPro" id="IPR050109">
    <property type="entry name" value="HTH-type_TetR-like_transc_reg"/>
</dbReference>
<proteinExistence type="predicted"/>
<keyword evidence="7" id="KW-1185">Reference proteome</keyword>
<dbReference type="Gene3D" id="1.10.357.10">
    <property type="entry name" value="Tetracycline Repressor, domain 2"/>
    <property type="match status" value="1"/>
</dbReference>
<name>A0A2J7YP80_STRMQ</name>
<dbReference type="PROSITE" id="PS01081">
    <property type="entry name" value="HTH_TETR_1"/>
    <property type="match status" value="1"/>
</dbReference>
<comment type="caution">
    <text evidence="6">The sequence shown here is derived from an EMBL/GenBank/DDBJ whole genome shotgun (WGS) entry which is preliminary data.</text>
</comment>
<keyword evidence="2 4" id="KW-0238">DNA-binding</keyword>
<dbReference type="GO" id="GO:0003700">
    <property type="term" value="F:DNA-binding transcription factor activity"/>
    <property type="evidence" value="ECO:0007669"/>
    <property type="project" value="TreeGrafter"/>
</dbReference>
<feature type="domain" description="HTH tetR-type" evidence="5">
    <location>
        <begin position="6"/>
        <end position="66"/>
    </location>
</feature>
<dbReference type="PRINTS" id="PR00455">
    <property type="entry name" value="HTHTETR"/>
</dbReference>
<dbReference type="PROSITE" id="PS50977">
    <property type="entry name" value="HTH_TETR_2"/>
    <property type="match status" value="1"/>
</dbReference>
<evidence type="ECO:0000256" key="3">
    <source>
        <dbReference type="ARBA" id="ARBA00023163"/>
    </source>
</evidence>
<dbReference type="RefSeq" id="WP_102935806.1">
    <property type="nucleotide sequence ID" value="NZ_LJIW01000002.1"/>
</dbReference>
<dbReference type="InterPro" id="IPR001647">
    <property type="entry name" value="HTH_TetR"/>
</dbReference>
<dbReference type="PANTHER" id="PTHR30055">
    <property type="entry name" value="HTH-TYPE TRANSCRIPTIONAL REGULATOR RUTR"/>
    <property type="match status" value="1"/>
</dbReference>
<dbReference type="EMBL" id="LJIW01000002">
    <property type="protein sequence ID" value="PNG89831.1"/>
    <property type="molecule type" value="Genomic_DNA"/>
</dbReference>
<dbReference type="GO" id="GO:0000976">
    <property type="term" value="F:transcription cis-regulatory region binding"/>
    <property type="evidence" value="ECO:0007669"/>
    <property type="project" value="TreeGrafter"/>
</dbReference>